<feature type="transmembrane region" description="Helical" evidence="9">
    <location>
        <begin position="374"/>
        <end position="396"/>
    </location>
</feature>
<dbReference type="Pfam" id="PF04234">
    <property type="entry name" value="CopC"/>
    <property type="match status" value="1"/>
</dbReference>
<evidence type="ECO:0000256" key="6">
    <source>
        <dbReference type="ARBA" id="ARBA00022989"/>
    </source>
</evidence>
<feature type="domain" description="Copper resistance protein D" evidence="12">
    <location>
        <begin position="338"/>
        <end position="448"/>
    </location>
</feature>
<protein>
    <recommendedName>
        <fullName evidence="15">Copper resistance protein CopC/CopD</fullName>
    </recommendedName>
</protein>
<dbReference type="PANTHER" id="PTHR34820:SF4">
    <property type="entry name" value="INNER MEMBRANE PROTEIN YEBZ"/>
    <property type="match status" value="1"/>
</dbReference>
<evidence type="ECO:0000313" key="13">
    <source>
        <dbReference type="EMBL" id="TYR66401.1"/>
    </source>
</evidence>
<dbReference type="InterPro" id="IPR007348">
    <property type="entry name" value="CopC_dom"/>
</dbReference>
<dbReference type="Gene3D" id="2.60.40.1220">
    <property type="match status" value="1"/>
</dbReference>
<keyword evidence="5 10" id="KW-0732">Signal</keyword>
<dbReference type="InterPro" id="IPR008457">
    <property type="entry name" value="Cu-R_CopD_dom"/>
</dbReference>
<evidence type="ECO:0000256" key="5">
    <source>
        <dbReference type="ARBA" id="ARBA00022729"/>
    </source>
</evidence>
<keyword evidence="8 9" id="KW-0472">Membrane</keyword>
<feature type="transmembrane region" description="Helical" evidence="9">
    <location>
        <begin position="429"/>
        <end position="450"/>
    </location>
</feature>
<proteinExistence type="predicted"/>
<evidence type="ECO:0000256" key="10">
    <source>
        <dbReference type="SAM" id="SignalP"/>
    </source>
</evidence>
<dbReference type="GO" id="GO:0005507">
    <property type="term" value="F:copper ion binding"/>
    <property type="evidence" value="ECO:0007669"/>
    <property type="project" value="InterPro"/>
</dbReference>
<dbReference type="AlphaFoldDB" id="A0A5D4JM12"/>
<dbReference type="EMBL" id="VSZQ01000003">
    <property type="protein sequence ID" value="TYR66401.1"/>
    <property type="molecule type" value="Genomic_DNA"/>
</dbReference>
<dbReference type="GO" id="GO:0006825">
    <property type="term" value="P:copper ion transport"/>
    <property type="evidence" value="ECO:0007669"/>
    <property type="project" value="InterPro"/>
</dbReference>
<accession>A0A5D4JM12</accession>
<evidence type="ECO:0000259" key="12">
    <source>
        <dbReference type="Pfam" id="PF05425"/>
    </source>
</evidence>
<evidence type="ECO:0008006" key="15">
    <source>
        <dbReference type="Google" id="ProtNLM"/>
    </source>
</evidence>
<dbReference type="InterPro" id="IPR014755">
    <property type="entry name" value="Cu-Rt/internalin_Ig-like"/>
</dbReference>
<evidence type="ECO:0000256" key="4">
    <source>
        <dbReference type="ARBA" id="ARBA00022723"/>
    </source>
</evidence>
<evidence type="ECO:0000256" key="3">
    <source>
        <dbReference type="ARBA" id="ARBA00022692"/>
    </source>
</evidence>
<gene>
    <name evidence="13" type="ORF">FY004_00975</name>
</gene>
<evidence type="ECO:0000256" key="1">
    <source>
        <dbReference type="ARBA" id="ARBA00004651"/>
    </source>
</evidence>
<comment type="subcellular location">
    <subcellularLocation>
        <location evidence="1">Cell membrane</location>
        <topology evidence="1">Multi-pass membrane protein</topology>
    </subcellularLocation>
</comment>
<evidence type="ECO:0000259" key="11">
    <source>
        <dbReference type="Pfam" id="PF04234"/>
    </source>
</evidence>
<dbReference type="SUPFAM" id="SSF81296">
    <property type="entry name" value="E set domains"/>
    <property type="match status" value="1"/>
</dbReference>
<dbReference type="PANTHER" id="PTHR34820">
    <property type="entry name" value="INNER MEMBRANE PROTEIN YEBZ"/>
    <property type="match status" value="1"/>
</dbReference>
<dbReference type="Proteomes" id="UP000323242">
    <property type="component" value="Unassembled WGS sequence"/>
</dbReference>
<comment type="caution">
    <text evidence="13">The sequence shown here is derived from an EMBL/GenBank/DDBJ whole genome shotgun (WGS) entry which is preliminary data.</text>
</comment>
<feature type="transmembrane region" description="Helical" evidence="9">
    <location>
        <begin position="344"/>
        <end position="362"/>
    </location>
</feature>
<name>A0A5D4JM12_9ACTN</name>
<reference evidence="13 14" key="1">
    <citation type="submission" date="2019-08" db="EMBL/GenBank/DDBJ databases">
        <title>Draft genome for granaticin producer strain Streptomyces parvus C05.</title>
        <authorList>
            <person name="Gonzalez-Pimentel J.L."/>
        </authorList>
    </citation>
    <scope>NUCLEOTIDE SEQUENCE [LARGE SCALE GENOMIC DNA]</scope>
    <source>
        <strain evidence="13 14">C05</strain>
    </source>
</reference>
<sequence>MFHPSRRRPSWPAVVLVLMTALGAVLGAPAQTARAHAQLLSSDPVNGARLAEAPAEITMRFSEGLTLLTDGIRLLGPEGPVKLPGKPRVDPAVAQQVIVPLPAELGHGVYTVAWRVVSADSHPIHGALVFGVGDVEVGQLPAAGALTDTDTALSTVFAAFRWLGYAGLGLLGGGALFLVVCWPAGWARPRVRRTLAVAFAASLVSALTLVPLQGSYAAGRGLGQTLDTGQISDVLGTTYGLSVLARAVLVLIGGGLLLALSRAPGSRLLGAATALTLLAALPATWIGTGHANAEAGTVSVAVGIGHVTAMASWLGGLVFLLLVLGRAAPVPAAEADTVFRRFSLIATLSVVVLAVTGLHRAWQGVGTVEALTGSRYGVLLVLKLAAVSALVWAGSVSRSVVRRRVRAAPGGPGRTERQRDASARRQLRLSLRVEAVFAVGVLAVTAVLVATPPGARPEAAQPTVRKATLELTKGGRAMLTLDPARTGTSSLTVAVRTKDGTAWDVPEVSATLTLPEAGLGPLQVKLAKKGPGRYASTGLLLPRAGEWTLRLSVRSSDIDMETLKTELPVD</sequence>
<evidence type="ECO:0000256" key="8">
    <source>
        <dbReference type="ARBA" id="ARBA00023136"/>
    </source>
</evidence>
<dbReference type="Pfam" id="PF05425">
    <property type="entry name" value="CopD"/>
    <property type="match status" value="1"/>
</dbReference>
<keyword evidence="4" id="KW-0479">Metal-binding</keyword>
<keyword evidence="6 9" id="KW-1133">Transmembrane helix</keyword>
<keyword evidence="7" id="KW-0186">Copper</keyword>
<keyword evidence="14" id="KW-1185">Reference proteome</keyword>
<dbReference type="InterPro" id="IPR014756">
    <property type="entry name" value="Ig_E-set"/>
</dbReference>
<feature type="transmembrane region" description="Helical" evidence="9">
    <location>
        <begin position="268"/>
        <end position="288"/>
    </location>
</feature>
<feature type="transmembrane region" description="Helical" evidence="9">
    <location>
        <begin position="300"/>
        <end position="324"/>
    </location>
</feature>
<dbReference type="GO" id="GO:0005886">
    <property type="term" value="C:plasma membrane"/>
    <property type="evidence" value="ECO:0007669"/>
    <property type="project" value="UniProtKB-SubCell"/>
</dbReference>
<evidence type="ECO:0000313" key="14">
    <source>
        <dbReference type="Proteomes" id="UP000323242"/>
    </source>
</evidence>
<feature type="chain" id="PRO_5039630994" description="Copper resistance protein CopC/CopD" evidence="10">
    <location>
        <begin position="31"/>
        <end position="570"/>
    </location>
</feature>
<dbReference type="GO" id="GO:0046688">
    <property type="term" value="P:response to copper ion"/>
    <property type="evidence" value="ECO:0007669"/>
    <property type="project" value="InterPro"/>
</dbReference>
<organism evidence="13 14">
    <name type="scientific">Streptomyces parvus</name>
    <dbReference type="NCBI Taxonomy" id="66428"/>
    <lineage>
        <taxon>Bacteria</taxon>
        <taxon>Bacillati</taxon>
        <taxon>Actinomycetota</taxon>
        <taxon>Actinomycetes</taxon>
        <taxon>Kitasatosporales</taxon>
        <taxon>Streptomycetaceae</taxon>
        <taxon>Streptomyces</taxon>
    </lineage>
</organism>
<keyword evidence="2" id="KW-1003">Cell membrane</keyword>
<evidence type="ECO:0000256" key="2">
    <source>
        <dbReference type="ARBA" id="ARBA00022475"/>
    </source>
</evidence>
<feature type="signal peptide" evidence="10">
    <location>
        <begin position="1"/>
        <end position="30"/>
    </location>
</feature>
<dbReference type="InterPro" id="IPR032694">
    <property type="entry name" value="CopC/D"/>
</dbReference>
<evidence type="ECO:0000256" key="7">
    <source>
        <dbReference type="ARBA" id="ARBA00023008"/>
    </source>
</evidence>
<keyword evidence="3 9" id="KW-0812">Transmembrane</keyword>
<feature type="transmembrane region" description="Helical" evidence="9">
    <location>
        <begin position="239"/>
        <end position="261"/>
    </location>
</feature>
<feature type="transmembrane region" description="Helical" evidence="9">
    <location>
        <begin position="194"/>
        <end position="219"/>
    </location>
</feature>
<feature type="domain" description="CopC" evidence="11">
    <location>
        <begin position="36"/>
        <end position="132"/>
    </location>
</feature>
<dbReference type="GO" id="GO:0042597">
    <property type="term" value="C:periplasmic space"/>
    <property type="evidence" value="ECO:0007669"/>
    <property type="project" value="InterPro"/>
</dbReference>
<feature type="transmembrane region" description="Helical" evidence="9">
    <location>
        <begin position="162"/>
        <end position="182"/>
    </location>
</feature>
<dbReference type="RefSeq" id="WP_148901206.1">
    <property type="nucleotide sequence ID" value="NZ_VSZQ01000003.1"/>
</dbReference>
<evidence type="ECO:0000256" key="9">
    <source>
        <dbReference type="SAM" id="Phobius"/>
    </source>
</evidence>